<feature type="compositionally biased region" description="Basic and acidic residues" evidence="1">
    <location>
        <begin position="7"/>
        <end position="21"/>
    </location>
</feature>
<accession>A0AAD8HY96</accession>
<name>A0AAD8HY96_9APIA</name>
<dbReference type="Proteomes" id="UP001237642">
    <property type="component" value="Unassembled WGS sequence"/>
</dbReference>
<evidence type="ECO:0000313" key="2">
    <source>
        <dbReference type="EMBL" id="KAK1374951.1"/>
    </source>
</evidence>
<reference evidence="2" key="2">
    <citation type="submission" date="2023-05" db="EMBL/GenBank/DDBJ databases">
        <authorList>
            <person name="Schelkunov M.I."/>
        </authorList>
    </citation>
    <scope>NUCLEOTIDE SEQUENCE</scope>
    <source>
        <strain evidence="2">Hsosn_3</strain>
        <tissue evidence="2">Leaf</tissue>
    </source>
</reference>
<keyword evidence="3" id="KW-1185">Reference proteome</keyword>
<protein>
    <submittedName>
        <fullName evidence="2">Uncharacterized protein</fullName>
    </submittedName>
</protein>
<feature type="region of interest" description="Disordered" evidence="1">
    <location>
        <begin position="101"/>
        <end position="127"/>
    </location>
</feature>
<proteinExistence type="predicted"/>
<dbReference type="AlphaFoldDB" id="A0AAD8HY96"/>
<reference evidence="2" key="1">
    <citation type="submission" date="2023-02" db="EMBL/GenBank/DDBJ databases">
        <title>Genome of toxic invasive species Heracleum sosnowskyi carries increased number of genes despite the absence of recent whole-genome duplications.</title>
        <authorList>
            <person name="Schelkunov M."/>
            <person name="Shtratnikova V."/>
            <person name="Makarenko M."/>
            <person name="Klepikova A."/>
            <person name="Omelchenko D."/>
            <person name="Novikova G."/>
            <person name="Obukhova E."/>
            <person name="Bogdanov V."/>
            <person name="Penin A."/>
            <person name="Logacheva M."/>
        </authorList>
    </citation>
    <scope>NUCLEOTIDE SEQUENCE</scope>
    <source>
        <strain evidence="2">Hsosn_3</strain>
        <tissue evidence="2">Leaf</tissue>
    </source>
</reference>
<feature type="compositionally biased region" description="Low complexity" evidence="1">
    <location>
        <begin position="38"/>
        <end position="55"/>
    </location>
</feature>
<evidence type="ECO:0000256" key="1">
    <source>
        <dbReference type="SAM" id="MobiDB-lite"/>
    </source>
</evidence>
<feature type="compositionally biased region" description="Pro residues" evidence="1">
    <location>
        <begin position="108"/>
        <end position="118"/>
    </location>
</feature>
<organism evidence="2 3">
    <name type="scientific">Heracleum sosnowskyi</name>
    <dbReference type="NCBI Taxonomy" id="360622"/>
    <lineage>
        <taxon>Eukaryota</taxon>
        <taxon>Viridiplantae</taxon>
        <taxon>Streptophyta</taxon>
        <taxon>Embryophyta</taxon>
        <taxon>Tracheophyta</taxon>
        <taxon>Spermatophyta</taxon>
        <taxon>Magnoliopsida</taxon>
        <taxon>eudicotyledons</taxon>
        <taxon>Gunneridae</taxon>
        <taxon>Pentapetalae</taxon>
        <taxon>asterids</taxon>
        <taxon>campanulids</taxon>
        <taxon>Apiales</taxon>
        <taxon>Apiaceae</taxon>
        <taxon>Apioideae</taxon>
        <taxon>apioid superclade</taxon>
        <taxon>Tordylieae</taxon>
        <taxon>Tordyliinae</taxon>
        <taxon>Heracleum</taxon>
    </lineage>
</organism>
<feature type="region of interest" description="Disordered" evidence="1">
    <location>
        <begin position="1"/>
        <end position="60"/>
    </location>
</feature>
<dbReference type="EMBL" id="JAUIZM010000007">
    <property type="protein sequence ID" value="KAK1374951.1"/>
    <property type="molecule type" value="Genomic_DNA"/>
</dbReference>
<sequence length="127" mass="14150">MEDDKDIENADKGKGKEDSKVTSRILAPEPQKKKEQGARAARSGRGARRQGAQSGLGDQQYRRLMRRIDAMHDINRSFVQEMTVSLDRVFARDGVQIDWPIYGAHQQYPPPDSPPGSPPEEGGPHAQ</sequence>
<evidence type="ECO:0000313" key="3">
    <source>
        <dbReference type="Proteomes" id="UP001237642"/>
    </source>
</evidence>
<comment type="caution">
    <text evidence="2">The sequence shown here is derived from an EMBL/GenBank/DDBJ whole genome shotgun (WGS) entry which is preliminary data.</text>
</comment>
<gene>
    <name evidence="2" type="ORF">POM88_031144</name>
</gene>